<dbReference type="EMBL" id="CP098400">
    <property type="protein sequence ID" value="URW80958.1"/>
    <property type="molecule type" value="Genomic_DNA"/>
</dbReference>
<dbReference type="Proteomes" id="UP001056426">
    <property type="component" value="Chromosome"/>
</dbReference>
<protein>
    <submittedName>
        <fullName evidence="2">Uncharacterized protein</fullName>
    </submittedName>
</protein>
<keyword evidence="1" id="KW-0472">Membrane</keyword>
<dbReference type="RefSeq" id="WP_250725461.1">
    <property type="nucleotide sequence ID" value="NZ_CP098400.1"/>
</dbReference>
<keyword evidence="3" id="KW-1185">Reference proteome</keyword>
<reference evidence="2" key="2">
    <citation type="submission" date="2022-06" db="EMBL/GenBank/DDBJ databases">
        <title>Xiashengella guii gen. nov. sp. nov., a bacterium isolated form anaerobic digestion tank.</title>
        <authorList>
            <person name="Huang H."/>
        </authorList>
    </citation>
    <scope>NUCLEOTIDE SEQUENCE</scope>
    <source>
        <strain evidence="2">Ai-910</strain>
    </source>
</reference>
<proteinExistence type="predicted"/>
<evidence type="ECO:0000313" key="2">
    <source>
        <dbReference type="EMBL" id="URW80958.1"/>
    </source>
</evidence>
<feature type="transmembrane region" description="Helical" evidence="1">
    <location>
        <begin position="78"/>
        <end position="96"/>
    </location>
</feature>
<gene>
    <name evidence="2" type="ORF">M9189_06280</name>
</gene>
<accession>A0A9J6ZTK0</accession>
<name>A0A9J6ZTK0_9BACT</name>
<organism evidence="2 3">
    <name type="scientific">Xiashengella succiniciproducens</name>
    <dbReference type="NCBI Taxonomy" id="2949635"/>
    <lineage>
        <taxon>Bacteria</taxon>
        <taxon>Pseudomonadati</taxon>
        <taxon>Bacteroidota</taxon>
        <taxon>Bacteroidia</taxon>
        <taxon>Marinilabiliales</taxon>
        <taxon>Marinilabiliaceae</taxon>
        <taxon>Xiashengella</taxon>
    </lineage>
</organism>
<sequence length="99" mass="10937">MRFITGLLFILNSLLWVAGTIGGLALFIESIGFPILIGFLGYLIAWKISGESVTSASDYFFQPEWNIFATKIKWSNSTGLMTTTVAYIIFSVLGWTSSL</sequence>
<reference evidence="2" key="1">
    <citation type="submission" date="2022-05" db="EMBL/GenBank/DDBJ databases">
        <authorList>
            <person name="Sun X."/>
        </authorList>
    </citation>
    <scope>NUCLEOTIDE SEQUENCE</scope>
    <source>
        <strain evidence="2">Ai-910</strain>
    </source>
</reference>
<dbReference type="KEGG" id="alkq:M9189_06280"/>
<keyword evidence="1" id="KW-1133">Transmembrane helix</keyword>
<evidence type="ECO:0000313" key="3">
    <source>
        <dbReference type="Proteomes" id="UP001056426"/>
    </source>
</evidence>
<dbReference type="AlphaFoldDB" id="A0A9J6ZTK0"/>
<feature type="transmembrane region" description="Helical" evidence="1">
    <location>
        <begin position="25"/>
        <end position="45"/>
    </location>
</feature>
<keyword evidence="1" id="KW-0812">Transmembrane</keyword>
<evidence type="ECO:0000256" key="1">
    <source>
        <dbReference type="SAM" id="Phobius"/>
    </source>
</evidence>